<dbReference type="Proteomes" id="UP000481583">
    <property type="component" value="Unassembled WGS sequence"/>
</dbReference>
<dbReference type="SUPFAM" id="SSF51679">
    <property type="entry name" value="Bacterial luciferase-like"/>
    <property type="match status" value="1"/>
</dbReference>
<dbReference type="GO" id="GO:0004497">
    <property type="term" value="F:monooxygenase activity"/>
    <property type="evidence" value="ECO:0007669"/>
    <property type="project" value="UniProtKB-KW"/>
</dbReference>
<proteinExistence type="predicted"/>
<reference evidence="2 3" key="1">
    <citation type="submission" date="2020-02" db="EMBL/GenBank/DDBJ databases">
        <title>Whole-genome analyses of novel actinobacteria.</title>
        <authorList>
            <person name="Sahin N."/>
        </authorList>
    </citation>
    <scope>NUCLEOTIDE SEQUENCE [LARGE SCALE GENOMIC DNA]</scope>
    <source>
        <strain evidence="2 3">A7024</strain>
    </source>
</reference>
<evidence type="ECO:0000256" key="1">
    <source>
        <dbReference type="SAM" id="MobiDB-lite"/>
    </source>
</evidence>
<dbReference type="GO" id="GO:0016705">
    <property type="term" value="F:oxidoreductase activity, acting on paired donors, with incorporation or reduction of molecular oxygen"/>
    <property type="evidence" value="ECO:0007669"/>
    <property type="project" value="InterPro"/>
</dbReference>
<dbReference type="AlphaFoldDB" id="A0A6G4UBD2"/>
<dbReference type="EMBL" id="JAAKZV010000297">
    <property type="protein sequence ID" value="NGN69453.1"/>
    <property type="molecule type" value="Genomic_DNA"/>
</dbReference>
<evidence type="ECO:0000313" key="2">
    <source>
        <dbReference type="EMBL" id="NGN69453.1"/>
    </source>
</evidence>
<comment type="caution">
    <text evidence="2">The sequence shown here is derived from an EMBL/GenBank/DDBJ whole genome shotgun (WGS) entry which is preliminary data.</text>
</comment>
<keyword evidence="2" id="KW-0503">Monooxygenase</keyword>
<feature type="region of interest" description="Disordered" evidence="1">
    <location>
        <begin position="55"/>
        <end position="77"/>
    </location>
</feature>
<accession>A0A6G4UBD2</accession>
<evidence type="ECO:0000313" key="3">
    <source>
        <dbReference type="Proteomes" id="UP000481583"/>
    </source>
</evidence>
<keyword evidence="3" id="KW-1185">Reference proteome</keyword>
<dbReference type="Gene3D" id="3.20.20.30">
    <property type="entry name" value="Luciferase-like domain"/>
    <property type="match status" value="1"/>
</dbReference>
<feature type="compositionally biased region" description="Low complexity" evidence="1">
    <location>
        <begin position="56"/>
        <end position="77"/>
    </location>
</feature>
<keyword evidence="2" id="KW-0560">Oxidoreductase</keyword>
<gene>
    <name evidence="2" type="ORF">G5C51_36890</name>
</gene>
<sequence>MADRIEEYRALGIEHFILSGYPHLEEAYWFGEGVTPELARRGLLPTIPASPLAGVPAANGRPASAPGGAPLLLAGGR</sequence>
<organism evidence="2 3">
    <name type="scientific">Streptomyces coryli</name>
    <dbReference type="NCBI Taxonomy" id="1128680"/>
    <lineage>
        <taxon>Bacteria</taxon>
        <taxon>Bacillati</taxon>
        <taxon>Actinomycetota</taxon>
        <taxon>Actinomycetes</taxon>
        <taxon>Kitasatosporales</taxon>
        <taxon>Streptomycetaceae</taxon>
        <taxon>Streptomyces</taxon>
    </lineage>
</organism>
<name>A0A6G4UBD2_9ACTN</name>
<protein>
    <submittedName>
        <fullName evidence="2">Alkanesulfonate monooxygenase</fullName>
    </submittedName>
</protein>
<dbReference type="InterPro" id="IPR036661">
    <property type="entry name" value="Luciferase-like_sf"/>
</dbReference>